<evidence type="ECO:0000313" key="3">
    <source>
        <dbReference type="Proteomes" id="UP000006787"/>
    </source>
</evidence>
<dbReference type="PROSITE" id="PS51186">
    <property type="entry name" value="GNAT"/>
    <property type="match status" value="1"/>
</dbReference>
<protein>
    <recommendedName>
        <fullName evidence="1">N-acetyltransferase domain-containing protein</fullName>
    </recommendedName>
</protein>
<comment type="caution">
    <text evidence="2">The sequence shown here is derived from an EMBL/GenBank/DDBJ whole genome shotgun (WGS) entry which is preliminary data.</text>
</comment>
<evidence type="ECO:0000259" key="1">
    <source>
        <dbReference type="PROSITE" id="PS51186"/>
    </source>
</evidence>
<dbReference type="Proteomes" id="UP000006787">
    <property type="component" value="Unassembled WGS sequence"/>
</dbReference>
<dbReference type="AlphaFoldDB" id="K2QD82"/>
<dbReference type="CDD" id="cd04301">
    <property type="entry name" value="NAT_SF"/>
    <property type="match status" value="1"/>
</dbReference>
<reference evidence="2 3" key="1">
    <citation type="journal article" date="2012" name="J. Bacteriol.">
        <title>Genome Sequence of the Bacteriocin-Producing Strain Lactococcus garvieae DCC43.</title>
        <authorList>
            <person name="Gabrielsen C."/>
            <person name="Brede D.A."/>
            <person name="Hernandez P.E."/>
            <person name="Nes I.F."/>
            <person name="Diep D.B."/>
        </authorList>
    </citation>
    <scope>NUCLEOTIDE SEQUENCE [LARGE SCALE GENOMIC DNA]</scope>
    <source>
        <strain evidence="2 3">DCC43</strain>
    </source>
</reference>
<accession>K2QD82</accession>
<dbReference type="EMBL" id="AMQS01000014">
    <property type="protein sequence ID" value="EKF51392.1"/>
    <property type="molecule type" value="Genomic_DNA"/>
</dbReference>
<dbReference type="eggNOG" id="COG0456">
    <property type="taxonomic scope" value="Bacteria"/>
</dbReference>
<feature type="domain" description="N-acetyltransferase" evidence="1">
    <location>
        <begin position="11"/>
        <end position="193"/>
    </location>
</feature>
<dbReference type="RefSeq" id="WP_003135718.1">
    <property type="nucleotide sequence ID" value="NZ_AMQS01000014.1"/>
</dbReference>
<dbReference type="InterPro" id="IPR016181">
    <property type="entry name" value="Acyl_CoA_acyltransferase"/>
</dbReference>
<dbReference type="InterPro" id="IPR000182">
    <property type="entry name" value="GNAT_dom"/>
</dbReference>
<dbReference type="Gene3D" id="3.40.630.30">
    <property type="match status" value="1"/>
</dbReference>
<dbReference type="GO" id="GO:0016747">
    <property type="term" value="F:acyltransferase activity, transferring groups other than amino-acyl groups"/>
    <property type="evidence" value="ECO:0007669"/>
    <property type="project" value="InterPro"/>
</dbReference>
<dbReference type="PATRIC" id="fig|1231377.3.peg.1207"/>
<organism evidence="2 3">
    <name type="scientific">Lactococcus garvieae DCC43</name>
    <dbReference type="NCBI Taxonomy" id="1231377"/>
    <lineage>
        <taxon>Bacteria</taxon>
        <taxon>Bacillati</taxon>
        <taxon>Bacillota</taxon>
        <taxon>Bacilli</taxon>
        <taxon>Lactobacillales</taxon>
        <taxon>Streptococcaceae</taxon>
        <taxon>Lactococcus</taxon>
    </lineage>
</organism>
<evidence type="ECO:0000313" key="2">
    <source>
        <dbReference type="EMBL" id="EKF51392.1"/>
    </source>
</evidence>
<name>K2QD82_9LACT</name>
<gene>
    <name evidence="2" type="ORF">C426_1206</name>
</gene>
<dbReference type="SUPFAM" id="SSF55729">
    <property type="entry name" value="Acyl-CoA N-acyltransferases (Nat)"/>
    <property type="match status" value="1"/>
</dbReference>
<proteinExistence type="predicted"/>
<sequence>MEHILRRSLPGEKRKIAEAIVNCYGAELSALSKNQERLTNVFEEGVHTERFWVWEESNQILGIVACSDHTGRAFTPNRKKCIKSFGIVRGLIAYTIFKREFAKQLTYPETTGYIEFVGVIDSARGRGISQVLLREVICQNKQYKEFLLDVMDNNIAARTSYENLGFREVDRKPFSSGKRSGITARIYMKLRSN</sequence>
<dbReference type="Pfam" id="PF00583">
    <property type="entry name" value="Acetyltransf_1"/>
    <property type="match status" value="1"/>
</dbReference>